<evidence type="ECO:0000313" key="1">
    <source>
        <dbReference type="EMBL" id="QGR18730.1"/>
    </source>
</evidence>
<dbReference type="OrthoDB" id="38293at2157"/>
<accession>A0A650CLK1</accession>
<gene>
    <name evidence="1" type="ORF">D1868_01105</name>
</gene>
<keyword evidence="2" id="KW-1185">Reference proteome</keyword>
<sequence length="91" mass="11200">MIDQNHVRKLFAFITPERDDSLRDYEIRMLRNISKRFNLGRLIEYDRWDDGDIRYINALFEKGKIRMKYMEGKEAIAEIKQWRKESLRSEE</sequence>
<evidence type="ECO:0000313" key="2">
    <source>
        <dbReference type="Proteomes" id="UP000423396"/>
    </source>
</evidence>
<reference evidence="1 2" key="1">
    <citation type="submission" date="2019-10" db="EMBL/GenBank/DDBJ databases">
        <title>Genome Sequences from Six Type Strain Members of the Archaeal Family Sulfolobaceae: Acidianus ambivalens, Acidianus infernus, Metallosphaera prunae, Stygiolobus azoricus, Sulfolobus metallicus, and Sulfurisphaera ohwakuensis.</title>
        <authorList>
            <person name="Counts J.A."/>
            <person name="Kelly R.M."/>
        </authorList>
    </citation>
    <scope>NUCLEOTIDE SEQUENCE [LARGE SCALE GENOMIC DNA]</scope>
    <source>
        <strain evidence="1 2">FC6</strain>
    </source>
</reference>
<dbReference type="AlphaFoldDB" id="A0A650CLK1"/>
<dbReference type="Proteomes" id="UP000423396">
    <property type="component" value="Chromosome"/>
</dbReference>
<organism evidence="1 2">
    <name type="scientific">Stygiolobus azoricus</name>
    <dbReference type="NCBI Taxonomy" id="41675"/>
    <lineage>
        <taxon>Archaea</taxon>
        <taxon>Thermoproteota</taxon>
        <taxon>Thermoprotei</taxon>
        <taxon>Sulfolobales</taxon>
        <taxon>Sulfolobaceae</taxon>
        <taxon>Stygiolobus</taxon>
    </lineage>
</organism>
<dbReference type="EMBL" id="CP045483">
    <property type="protein sequence ID" value="QGR18730.1"/>
    <property type="molecule type" value="Genomic_DNA"/>
</dbReference>
<dbReference type="KEGG" id="sazo:D1868_01105"/>
<protein>
    <submittedName>
        <fullName evidence="1">Uncharacterized protein</fullName>
    </submittedName>
</protein>
<proteinExistence type="predicted"/>
<name>A0A650CLK1_9CREN</name>